<evidence type="ECO:0000256" key="1">
    <source>
        <dbReference type="ARBA" id="ARBA00011063"/>
    </source>
</evidence>
<dbReference type="InterPro" id="IPR017867">
    <property type="entry name" value="Tyr_phospatase_low_mol_wt"/>
</dbReference>
<dbReference type="RefSeq" id="WP_113659311.1">
    <property type="nucleotide sequence ID" value="NZ_KZ845668.1"/>
</dbReference>
<dbReference type="CDD" id="cd16344">
    <property type="entry name" value="LMWPAP"/>
    <property type="match status" value="1"/>
</dbReference>
<gene>
    <name evidence="6" type="ORF">DL897_11565</name>
</gene>
<dbReference type="SMART" id="SM00226">
    <property type="entry name" value="LMWPc"/>
    <property type="match status" value="1"/>
</dbReference>
<dbReference type="Gene3D" id="3.40.50.2300">
    <property type="match status" value="1"/>
</dbReference>
<dbReference type="Pfam" id="PF01451">
    <property type="entry name" value="LMWPc"/>
    <property type="match status" value="1"/>
</dbReference>
<dbReference type="OrthoDB" id="9784339at2"/>
<feature type="active site" evidence="4">
    <location>
        <position position="14"/>
    </location>
</feature>
<keyword evidence="7" id="KW-1185">Reference proteome</keyword>
<dbReference type="PANTHER" id="PTHR11717:SF31">
    <property type="entry name" value="LOW MOLECULAR WEIGHT PROTEIN-TYROSINE-PHOSPHATASE ETP-RELATED"/>
    <property type="match status" value="1"/>
</dbReference>
<accession>A0A364K3M9</accession>
<keyword evidence="2" id="KW-0378">Hydrolase</keyword>
<reference evidence="6 7" key="2">
    <citation type="submission" date="2018-06" db="EMBL/GenBank/DDBJ databases">
        <authorList>
            <person name="Zhirakovskaya E."/>
        </authorList>
    </citation>
    <scope>NUCLEOTIDE SEQUENCE [LARGE SCALE GENOMIC DNA]</scope>
    <source>
        <strain evidence="6 7">FBKL4.011</strain>
    </source>
</reference>
<dbReference type="InterPro" id="IPR036196">
    <property type="entry name" value="Ptyr_pPase_sf"/>
</dbReference>
<organism evidence="6 7">
    <name type="scientific">Thermoflavimicrobium daqui</name>
    <dbReference type="NCBI Taxonomy" id="2137476"/>
    <lineage>
        <taxon>Bacteria</taxon>
        <taxon>Bacillati</taxon>
        <taxon>Bacillota</taxon>
        <taxon>Bacilli</taxon>
        <taxon>Bacillales</taxon>
        <taxon>Thermoactinomycetaceae</taxon>
        <taxon>Thermoflavimicrobium</taxon>
    </lineage>
</organism>
<dbReference type="AlphaFoldDB" id="A0A364K3M9"/>
<evidence type="ECO:0000256" key="4">
    <source>
        <dbReference type="PIRSR" id="PIRSR617867-1"/>
    </source>
</evidence>
<proteinExistence type="inferred from homology"/>
<feature type="domain" description="Phosphotyrosine protein phosphatase I" evidence="5">
    <location>
        <begin position="2"/>
        <end position="137"/>
    </location>
</feature>
<dbReference type="EMBL" id="QJKK01000006">
    <property type="protein sequence ID" value="RAL23326.1"/>
    <property type="molecule type" value="Genomic_DNA"/>
</dbReference>
<reference evidence="6 7" key="1">
    <citation type="submission" date="2018-06" db="EMBL/GenBank/DDBJ databases">
        <title>Thermoflavimicrobium daqus sp. nov., a thermophilic microbe isolated from Moutai-flavour Daqu.</title>
        <authorList>
            <person name="Wang X."/>
            <person name="Zhou H."/>
        </authorList>
    </citation>
    <scope>NUCLEOTIDE SEQUENCE [LARGE SCALE GENOMIC DNA]</scope>
    <source>
        <strain evidence="6 7">FBKL4.011</strain>
    </source>
</reference>
<comment type="similarity">
    <text evidence="1">Belongs to the low molecular weight phosphotyrosine protein phosphatase family.</text>
</comment>
<evidence type="ECO:0000256" key="2">
    <source>
        <dbReference type="ARBA" id="ARBA00022801"/>
    </source>
</evidence>
<name>A0A364K3M9_9BACL</name>
<evidence type="ECO:0000313" key="7">
    <source>
        <dbReference type="Proteomes" id="UP000251213"/>
    </source>
</evidence>
<dbReference type="Proteomes" id="UP000251213">
    <property type="component" value="Unassembled WGS sequence"/>
</dbReference>
<evidence type="ECO:0000256" key="3">
    <source>
        <dbReference type="ARBA" id="ARBA00022912"/>
    </source>
</evidence>
<dbReference type="PRINTS" id="PR00719">
    <property type="entry name" value="LMWPTPASE"/>
</dbReference>
<keyword evidence="3" id="KW-0904">Protein phosphatase</keyword>
<feature type="active site" description="Nucleophile" evidence="4">
    <location>
        <position position="8"/>
    </location>
</feature>
<dbReference type="GO" id="GO:0004725">
    <property type="term" value="F:protein tyrosine phosphatase activity"/>
    <property type="evidence" value="ECO:0007669"/>
    <property type="project" value="InterPro"/>
</dbReference>
<evidence type="ECO:0000259" key="5">
    <source>
        <dbReference type="SMART" id="SM00226"/>
    </source>
</evidence>
<dbReference type="InterPro" id="IPR050438">
    <property type="entry name" value="LMW_PTPase"/>
</dbReference>
<evidence type="ECO:0000313" key="6">
    <source>
        <dbReference type="EMBL" id="RAL23326.1"/>
    </source>
</evidence>
<comment type="caution">
    <text evidence="6">The sequence shown here is derived from an EMBL/GenBank/DDBJ whole genome shotgun (WGS) entry which is preliminary data.</text>
</comment>
<dbReference type="SUPFAM" id="SSF52788">
    <property type="entry name" value="Phosphotyrosine protein phosphatases I"/>
    <property type="match status" value="1"/>
</dbReference>
<dbReference type="PANTHER" id="PTHR11717">
    <property type="entry name" value="LOW MOLECULAR WEIGHT PROTEIN TYROSINE PHOSPHATASE"/>
    <property type="match status" value="1"/>
</dbReference>
<sequence length="220" mass="25754">MKQVLFVCTGNTCRSPMAEALLRKIAEEENLAIQVKSAGVAAMDGMQASNHAQDVLQEKGVKQEHRSQKVSKDLLEWADYVLTMTMSHKQTLIQLFPEYTDKIYTLKEIAQPDYEEIQELYKKLDLLYVEMENSRARMVAQFHTNQNKIQEDEFKAKLYKELEPLFRKEQELLEKLDKLIYSMDIQDPFGGSIEIYRACCQEIEQEIRNMIQKWKSETSN</sequence>
<dbReference type="InterPro" id="IPR023485">
    <property type="entry name" value="Ptyr_pPase"/>
</dbReference>
<protein>
    <recommendedName>
        <fullName evidence="5">Phosphotyrosine protein phosphatase I domain-containing protein</fullName>
    </recommendedName>
</protein>